<evidence type="ECO:0000256" key="3">
    <source>
        <dbReference type="ARBA" id="ARBA00022729"/>
    </source>
</evidence>
<evidence type="ECO:0000259" key="7">
    <source>
        <dbReference type="PROSITE" id="PS50234"/>
    </source>
</evidence>
<dbReference type="Proteomes" id="UP000261380">
    <property type="component" value="Unplaced"/>
</dbReference>
<dbReference type="SUPFAM" id="SSF53300">
    <property type="entry name" value="vWA-like"/>
    <property type="match status" value="1"/>
</dbReference>
<dbReference type="PANTHER" id="PTHR24020">
    <property type="entry name" value="COLLAGEN ALPHA"/>
    <property type="match status" value="1"/>
</dbReference>
<dbReference type="InterPro" id="IPR050525">
    <property type="entry name" value="ECM_Assembly_Org"/>
</dbReference>
<feature type="region of interest" description="Disordered" evidence="6">
    <location>
        <begin position="1"/>
        <end position="36"/>
    </location>
</feature>
<organism evidence="8 9">
    <name type="scientific">Xiphophorus couchianus</name>
    <name type="common">Monterrey platyfish</name>
    <dbReference type="NCBI Taxonomy" id="32473"/>
    <lineage>
        <taxon>Eukaryota</taxon>
        <taxon>Metazoa</taxon>
        <taxon>Chordata</taxon>
        <taxon>Craniata</taxon>
        <taxon>Vertebrata</taxon>
        <taxon>Euteleostomi</taxon>
        <taxon>Actinopterygii</taxon>
        <taxon>Neopterygii</taxon>
        <taxon>Teleostei</taxon>
        <taxon>Neoteleostei</taxon>
        <taxon>Acanthomorphata</taxon>
        <taxon>Ovalentaria</taxon>
        <taxon>Atherinomorphae</taxon>
        <taxon>Cyprinodontiformes</taxon>
        <taxon>Poeciliidae</taxon>
        <taxon>Poeciliinae</taxon>
        <taxon>Xiphophorus</taxon>
    </lineage>
</organism>
<dbReference type="Ensembl" id="ENSXCOT00000028123.1">
    <property type="protein sequence ID" value="ENSXCOP00000027788.1"/>
    <property type="gene ID" value="ENSXCOG00000020713.1"/>
</dbReference>
<keyword evidence="2" id="KW-0964">Secreted</keyword>
<dbReference type="AlphaFoldDB" id="A0A3B5MVE2"/>
<dbReference type="GeneTree" id="ENSGT00940000155619"/>
<dbReference type="PRINTS" id="PR00453">
    <property type="entry name" value="VWFADOMAIN"/>
</dbReference>
<dbReference type="InterPro" id="IPR036465">
    <property type="entry name" value="vWFA_dom_sf"/>
</dbReference>
<protein>
    <recommendedName>
        <fullName evidence="7">VWFA domain-containing protein</fullName>
    </recommendedName>
</protein>
<sequence length="309" mass="34894">SYFFYSRQTEERGEDMRQRSSGPGSNPRRPRRGLRPPNVFDIISDFSADCRAAKLADIVFIVDESGSITVENFQLVRSFLYSIISGLEINPNRVRVGIVLYNEQPTAQVYLNTFKQKTELLNFIKILPYRGGGTSTGAALNFTQENVFITETGSRKDKGVEQVAVVITDGESQDNVSQAAAELRRAGVTIYSVGVQNANEDELRQIASHPPQKHVFIVDSFARLKSLEEYLQKTLYGKLTEIMNYFQIFYFENPKPDFTGYLRVKIEPTCSRMSNKTTSEYSEPSLHHGSPFTVSLLHRSCIVFCILIG</sequence>
<evidence type="ECO:0000256" key="4">
    <source>
        <dbReference type="ARBA" id="ARBA00022737"/>
    </source>
</evidence>
<evidence type="ECO:0000256" key="5">
    <source>
        <dbReference type="ARBA" id="ARBA00023180"/>
    </source>
</evidence>
<evidence type="ECO:0000256" key="1">
    <source>
        <dbReference type="ARBA" id="ARBA00004613"/>
    </source>
</evidence>
<evidence type="ECO:0000313" key="8">
    <source>
        <dbReference type="Ensembl" id="ENSXCOP00000027788.1"/>
    </source>
</evidence>
<keyword evidence="5" id="KW-0325">Glycoprotein</keyword>
<dbReference type="SMART" id="SM00327">
    <property type="entry name" value="VWA"/>
    <property type="match status" value="1"/>
</dbReference>
<keyword evidence="4" id="KW-0677">Repeat</keyword>
<feature type="compositionally biased region" description="Basic and acidic residues" evidence="6">
    <location>
        <begin position="8"/>
        <end position="18"/>
    </location>
</feature>
<evidence type="ECO:0000256" key="6">
    <source>
        <dbReference type="SAM" id="MobiDB-lite"/>
    </source>
</evidence>
<keyword evidence="3" id="KW-0732">Signal</keyword>
<keyword evidence="9" id="KW-1185">Reference proteome</keyword>
<comment type="subcellular location">
    <subcellularLocation>
        <location evidence="1">Secreted</location>
    </subcellularLocation>
</comment>
<dbReference type="FunFam" id="3.40.50.410:FF:000004">
    <property type="entry name" value="collagen alpha-6(VI) chain"/>
    <property type="match status" value="1"/>
</dbReference>
<dbReference type="PROSITE" id="PS50234">
    <property type="entry name" value="VWFA"/>
    <property type="match status" value="1"/>
</dbReference>
<evidence type="ECO:0000256" key="2">
    <source>
        <dbReference type="ARBA" id="ARBA00022525"/>
    </source>
</evidence>
<reference evidence="8" key="2">
    <citation type="submission" date="2025-09" db="UniProtKB">
        <authorList>
            <consortium name="Ensembl"/>
        </authorList>
    </citation>
    <scope>IDENTIFICATION</scope>
</reference>
<dbReference type="InterPro" id="IPR002035">
    <property type="entry name" value="VWF_A"/>
</dbReference>
<dbReference type="Gene3D" id="3.40.50.410">
    <property type="entry name" value="von Willebrand factor, type A domain"/>
    <property type="match status" value="1"/>
</dbReference>
<reference evidence="8" key="1">
    <citation type="submission" date="2025-08" db="UniProtKB">
        <authorList>
            <consortium name="Ensembl"/>
        </authorList>
    </citation>
    <scope>IDENTIFICATION</scope>
</reference>
<proteinExistence type="predicted"/>
<dbReference type="GO" id="GO:0005576">
    <property type="term" value="C:extracellular region"/>
    <property type="evidence" value="ECO:0007669"/>
    <property type="project" value="UniProtKB-SubCell"/>
</dbReference>
<accession>A0A3B5MVE2</accession>
<dbReference type="PANTHER" id="PTHR24020:SF86">
    <property type="entry name" value="COLLAGEN, TYPE VI, ALPHA 4"/>
    <property type="match status" value="1"/>
</dbReference>
<feature type="domain" description="VWFA" evidence="7">
    <location>
        <begin position="57"/>
        <end position="231"/>
    </location>
</feature>
<evidence type="ECO:0000313" key="9">
    <source>
        <dbReference type="Proteomes" id="UP000261380"/>
    </source>
</evidence>
<name>A0A3B5MVE2_9TELE</name>
<dbReference type="Pfam" id="PF00092">
    <property type="entry name" value="VWA"/>
    <property type="match status" value="1"/>
</dbReference>